<organism evidence="1 2">
    <name type="scientific">Leptospira santarosai str. CBC1416</name>
    <dbReference type="NCBI Taxonomy" id="1193059"/>
    <lineage>
        <taxon>Bacteria</taxon>
        <taxon>Pseudomonadati</taxon>
        <taxon>Spirochaetota</taxon>
        <taxon>Spirochaetia</taxon>
        <taxon>Leptospirales</taxon>
        <taxon>Leptospiraceae</taxon>
        <taxon>Leptospira</taxon>
    </lineage>
</organism>
<evidence type="ECO:0000313" key="1">
    <source>
        <dbReference type="EMBL" id="EMO58086.1"/>
    </source>
</evidence>
<proteinExistence type="predicted"/>
<reference evidence="1 2" key="1">
    <citation type="submission" date="2013-01" db="EMBL/GenBank/DDBJ databases">
        <authorList>
            <person name="Harkins D.M."/>
            <person name="Durkin A.S."/>
            <person name="Brinkac L.M."/>
            <person name="Haft D.H."/>
            <person name="Selengut J.D."/>
            <person name="Sanka R."/>
            <person name="DePew J."/>
            <person name="Purushe J."/>
            <person name="Matthias M.A."/>
            <person name="Vinetz J.M."/>
            <person name="Sutton G.G."/>
            <person name="Nierman W.C."/>
            <person name="Fouts D.E."/>
        </authorList>
    </citation>
    <scope>NUCLEOTIDE SEQUENCE [LARGE SCALE GENOMIC DNA]</scope>
    <source>
        <strain evidence="1 2">CBC1416</strain>
    </source>
</reference>
<name>M6VSM7_9LEPT</name>
<dbReference type="EMBL" id="AKWE02000097">
    <property type="protein sequence ID" value="EMO58086.1"/>
    <property type="molecule type" value="Genomic_DNA"/>
</dbReference>
<sequence>MKNDLTFSLKGEIRKRKKDRNWAENISSSVIRRDIKETRNKRVLAVFSFYL</sequence>
<dbReference type="AlphaFoldDB" id="M6VSM7"/>
<comment type="caution">
    <text evidence="1">The sequence shown here is derived from an EMBL/GenBank/DDBJ whole genome shotgun (WGS) entry which is preliminary data.</text>
</comment>
<dbReference type="Proteomes" id="UP000012149">
    <property type="component" value="Unassembled WGS sequence"/>
</dbReference>
<protein>
    <submittedName>
        <fullName evidence="1">Uncharacterized protein</fullName>
    </submittedName>
</protein>
<evidence type="ECO:0000313" key="2">
    <source>
        <dbReference type="Proteomes" id="UP000012149"/>
    </source>
</evidence>
<gene>
    <name evidence="1" type="ORF">LEP1GSC161_0778</name>
</gene>
<accession>M6VSM7</accession>